<evidence type="ECO:0000313" key="2">
    <source>
        <dbReference type="Proteomes" id="UP001470023"/>
    </source>
</evidence>
<name>A0ABV1UER9_9ACTN</name>
<dbReference type="RefSeq" id="WP_352064975.1">
    <property type="nucleotide sequence ID" value="NZ_JBEPAZ010000037.1"/>
</dbReference>
<evidence type="ECO:0000313" key="1">
    <source>
        <dbReference type="EMBL" id="MER6432140.1"/>
    </source>
</evidence>
<proteinExistence type="predicted"/>
<dbReference type="Proteomes" id="UP001470023">
    <property type="component" value="Unassembled WGS sequence"/>
</dbReference>
<protein>
    <submittedName>
        <fullName evidence="1">Uncharacterized protein</fullName>
    </submittedName>
</protein>
<comment type="caution">
    <text evidence="1">The sequence shown here is derived from an EMBL/GenBank/DDBJ whole genome shotgun (WGS) entry which is preliminary data.</text>
</comment>
<gene>
    <name evidence="1" type="ORF">ABT272_31125</name>
</gene>
<keyword evidence="2" id="KW-1185">Reference proteome</keyword>
<accession>A0ABV1UER9</accession>
<reference evidence="1 2" key="1">
    <citation type="submission" date="2024-06" db="EMBL/GenBank/DDBJ databases">
        <title>The Natural Products Discovery Center: Release of the First 8490 Sequenced Strains for Exploring Actinobacteria Biosynthetic Diversity.</title>
        <authorList>
            <person name="Kalkreuter E."/>
            <person name="Kautsar S.A."/>
            <person name="Yang D."/>
            <person name="Bader C.D."/>
            <person name="Teijaro C.N."/>
            <person name="Fluegel L."/>
            <person name="Davis C.M."/>
            <person name="Simpson J.R."/>
            <person name="Lauterbach L."/>
            <person name="Steele A.D."/>
            <person name="Gui C."/>
            <person name="Meng S."/>
            <person name="Li G."/>
            <person name="Viehrig K."/>
            <person name="Ye F."/>
            <person name="Su P."/>
            <person name="Kiefer A.F."/>
            <person name="Nichols A."/>
            <person name="Cepeda A.J."/>
            <person name="Yan W."/>
            <person name="Fan B."/>
            <person name="Jiang Y."/>
            <person name="Adhikari A."/>
            <person name="Zheng C.-J."/>
            <person name="Schuster L."/>
            <person name="Cowan T.M."/>
            <person name="Smanski M.J."/>
            <person name="Chevrette M.G."/>
            <person name="De Carvalho L.P.S."/>
            <person name="Shen B."/>
        </authorList>
    </citation>
    <scope>NUCLEOTIDE SEQUENCE [LARGE SCALE GENOMIC DNA]</scope>
    <source>
        <strain evidence="1 2">NPDC001166</strain>
    </source>
</reference>
<sequence>MDIEPRGSRRRQERDCTNAVLHALLQLGPCPHKSHDIAARTTLDEEEVRRRLVPSGLVHPTTTPLLDVTLLLKGVHHRTQQVALLHTYSPVAGERLCIAAVGAENVSLRRVLALTPTAVGHLRQAPLDSDAPGLVMLANLAGHDAPLWQDLRQIRSSQVAITKSPLPGWILISVPVRRLPGAPAVPGAEPRVVAAVSILAPEHEHGDAVVAYGRLLRSAVHAATESSVVIPHTCPVVRRVA</sequence>
<dbReference type="EMBL" id="JBEPAZ010000037">
    <property type="protein sequence ID" value="MER6432140.1"/>
    <property type="molecule type" value="Genomic_DNA"/>
</dbReference>
<organism evidence="1 2">
    <name type="scientific">Streptomyces sp. 900105245</name>
    <dbReference type="NCBI Taxonomy" id="3154379"/>
    <lineage>
        <taxon>Bacteria</taxon>
        <taxon>Bacillati</taxon>
        <taxon>Actinomycetota</taxon>
        <taxon>Actinomycetes</taxon>
        <taxon>Kitasatosporales</taxon>
        <taxon>Streptomycetaceae</taxon>
        <taxon>Streptomyces</taxon>
    </lineage>
</organism>